<reference evidence="1" key="1">
    <citation type="submission" date="2014-11" db="EMBL/GenBank/DDBJ databases">
        <authorList>
            <person name="Amaro Gonzalez C."/>
        </authorList>
    </citation>
    <scope>NUCLEOTIDE SEQUENCE</scope>
</reference>
<organism evidence="1">
    <name type="scientific">Anguilla anguilla</name>
    <name type="common">European freshwater eel</name>
    <name type="synonym">Muraena anguilla</name>
    <dbReference type="NCBI Taxonomy" id="7936"/>
    <lineage>
        <taxon>Eukaryota</taxon>
        <taxon>Metazoa</taxon>
        <taxon>Chordata</taxon>
        <taxon>Craniata</taxon>
        <taxon>Vertebrata</taxon>
        <taxon>Euteleostomi</taxon>
        <taxon>Actinopterygii</taxon>
        <taxon>Neopterygii</taxon>
        <taxon>Teleostei</taxon>
        <taxon>Anguilliformes</taxon>
        <taxon>Anguillidae</taxon>
        <taxon>Anguilla</taxon>
    </lineage>
</organism>
<proteinExistence type="predicted"/>
<dbReference type="AlphaFoldDB" id="A0A0E9UE53"/>
<name>A0A0E9UE53_ANGAN</name>
<reference evidence="1" key="2">
    <citation type="journal article" date="2015" name="Fish Shellfish Immunol.">
        <title>Early steps in the European eel (Anguilla anguilla)-Vibrio vulnificus interaction in the gills: Role of the RtxA13 toxin.</title>
        <authorList>
            <person name="Callol A."/>
            <person name="Pajuelo D."/>
            <person name="Ebbesson L."/>
            <person name="Teles M."/>
            <person name="MacKenzie S."/>
            <person name="Amaro C."/>
        </authorList>
    </citation>
    <scope>NUCLEOTIDE SEQUENCE</scope>
</reference>
<evidence type="ECO:0000313" key="1">
    <source>
        <dbReference type="EMBL" id="JAH64071.1"/>
    </source>
</evidence>
<sequence length="28" mass="3243">MSSTWALIGQCCENFPDELQQILFVQIQ</sequence>
<dbReference type="EMBL" id="GBXM01044506">
    <property type="protein sequence ID" value="JAH64071.1"/>
    <property type="molecule type" value="Transcribed_RNA"/>
</dbReference>
<accession>A0A0E9UE53</accession>
<protein>
    <submittedName>
        <fullName evidence="1">Uncharacterized protein</fullName>
    </submittedName>
</protein>